<gene>
    <name evidence="2" type="ORF">BU23DRAFT_571114</name>
</gene>
<protein>
    <submittedName>
        <fullName evidence="2">Uncharacterized protein</fullName>
    </submittedName>
</protein>
<sequence length="494" mass="57055">MAALRGDDASGDVNLNWQFIDDGILSGVNACNMPRAAPSRSAPSGAFDFNSTQPNPWHIREEARPDDSYVPEPPREPELQTQKFASCCDPSLFAYLNMRNVSIGFLHEIDQFMESHPEIASCSTGREMIRLMNNLSPLEAYRYFIKGYTRPARYVDGIVVSGDFRLPVGFRPPSLRSRHDPELDDFFEGFDYRWDIIDRIDREVMFACNEISSGKSVPSGLRRLVCYAAWGNPVDAYKWFEYNYQEEYMAHRYLPEHVVLSDIPKPQDYTLPNPRGVDETRTHMYVRFRMARANDEGVDVLEVLLSEYRSALVKKGFRRKQIDEYCERAKGRLDAERESPTGVDIVNLIMDDMPRTSFSRPTAHRARRFHVWTSASGSTRIRGTRNQAASKFVTPQAAELGRAKRNLEQLYTMEEQAFLTAYMRRPEDIFAISSCRQCAERRYVNALIRYMRDSNQMTAAEATDLQRYFTRQKMEGMGPINKTYLLGMYPRELH</sequence>
<proteinExistence type="predicted"/>
<name>A0A6A5UY23_9PLEO</name>
<evidence type="ECO:0000256" key="1">
    <source>
        <dbReference type="SAM" id="MobiDB-lite"/>
    </source>
</evidence>
<reference evidence="2" key="1">
    <citation type="journal article" date="2020" name="Stud. Mycol.">
        <title>101 Dothideomycetes genomes: a test case for predicting lifestyles and emergence of pathogens.</title>
        <authorList>
            <person name="Haridas S."/>
            <person name="Albert R."/>
            <person name="Binder M."/>
            <person name="Bloem J."/>
            <person name="Labutti K."/>
            <person name="Salamov A."/>
            <person name="Andreopoulos B."/>
            <person name="Baker S."/>
            <person name="Barry K."/>
            <person name="Bills G."/>
            <person name="Bluhm B."/>
            <person name="Cannon C."/>
            <person name="Castanera R."/>
            <person name="Culley D."/>
            <person name="Daum C."/>
            <person name="Ezra D."/>
            <person name="Gonzalez J."/>
            <person name="Henrissat B."/>
            <person name="Kuo A."/>
            <person name="Liang C."/>
            <person name="Lipzen A."/>
            <person name="Lutzoni F."/>
            <person name="Magnuson J."/>
            <person name="Mondo S."/>
            <person name="Nolan M."/>
            <person name="Ohm R."/>
            <person name="Pangilinan J."/>
            <person name="Park H.-J."/>
            <person name="Ramirez L."/>
            <person name="Alfaro M."/>
            <person name="Sun H."/>
            <person name="Tritt A."/>
            <person name="Yoshinaga Y."/>
            <person name="Zwiers L.-H."/>
            <person name="Turgeon B."/>
            <person name="Goodwin S."/>
            <person name="Spatafora J."/>
            <person name="Crous P."/>
            <person name="Grigoriev I."/>
        </authorList>
    </citation>
    <scope>NUCLEOTIDE SEQUENCE</scope>
    <source>
        <strain evidence="2">CBS 107.79</strain>
    </source>
</reference>
<organism evidence="2 3">
    <name type="scientific">Bimuria novae-zelandiae CBS 107.79</name>
    <dbReference type="NCBI Taxonomy" id="1447943"/>
    <lineage>
        <taxon>Eukaryota</taxon>
        <taxon>Fungi</taxon>
        <taxon>Dikarya</taxon>
        <taxon>Ascomycota</taxon>
        <taxon>Pezizomycotina</taxon>
        <taxon>Dothideomycetes</taxon>
        <taxon>Pleosporomycetidae</taxon>
        <taxon>Pleosporales</taxon>
        <taxon>Massarineae</taxon>
        <taxon>Didymosphaeriaceae</taxon>
        <taxon>Bimuria</taxon>
    </lineage>
</organism>
<dbReference type="EMBL" id="ML976704">
    <property type="protein sequence ID" value="KAF1970063.1"/>
    <property type="molecule type" value="Genomic_DNA"/>
</dbReference>
<keyword evidence="3" id="KW-1185">Reference proteome</keyword>
<evidence type="ECO:0000313" key="2">
    <source>
        <dbReference type="EMBL" id="KAF1970063.1"/>
    </source>
</evidence>
<dbReference type="OrthoDB" id="3882589at2759"/>
<evidence type="ECO:0000313" key="3">
    <source>
        <dbReference type="Proteomes" id="UP000800036"/>
    </source>
</evidence>
<feature type="region of interest" description="Disordered" evidence="1">
    <location>
        <begin position="36"/>
        <end position="59"/>
    </location>
</feature>
<dbReference type="Proteomes" id="UP000800036">
    <property type="component" value="Unassembled WGS sequence"/>
</dbReference>
<accession>A0A6A5UY23</accession>
<dbReference type="AlphaFoldDB" id="A0A6A5UY23"/>